<name>A0A485KZ93_9STRA</name>
<proteinExistence type="predicted"/>
<dbReference type="OrthoDB" id="10261598at2759"/>
<evidence type="ECO:0000313" key="2">
    <source>
        <dbReference type="EMBL" id="VFT90377.1"/>
    </source>
</evidence>
<protein>
    <submittedName>
        <fullName evidence="2">Aste57867_13539 protein</fullName>
    </submittedName>
</protein>
<evidence type="ECO:0000313" key="1">
    <source>
        <dbReference type="EMBL" id="KAF0695645.1"/>
    </source>
</evidence>
<evidence type="ECO:0000313" key="3">
    <source>
        <dbReference type="Proteomes" id="UP000332933"/>
    </source>
</evidence>
<organism evidence="2 3">
    <name type="scientific">Aphanomyces stellatus</name>
    <dbReference type="NCBI Taxonomy" id="120398"/>
    <lineage>
        <taxon>Eukaryota</taxon>
        <taxon>Sar</taxon>
        <taxon>Stramenopiles</taxon>
        <taxon>Oomycota</taxon>
        <taxon>Saprolegniomycetes</taxon>
        <taxon>Saprolegniales</taxon>
        <taxon>Verrucalvaceae</taxon>
        <taxon>Aphanomyces</taxon>
    </lineage>
</organism>
<dbReference type="EMBL" id="CAADRA010005483">
    <property type="protein sequence ID" value="VFT90377.1"/>
    <property type="molecule type" value="Genomic_DNA"/>
</dbReference>
<sequence length="164" mass="17278">MCDGDNFAATPHQFCLNQNPLTLRHDGTFPYNVENLMEATWTIGGKQVRWSLEGGASIQDGNHAKWAVGTPRDGSPSSLAVFADLNMEGFPCSRDCNGSQGGRGGSFYGLNNNALRASLVNLITNVCKCASSGESSFVDASMCGDGCTSKVSGDVPVLGKTQSF</sequence>
<dbReference type="AlphaFoldDB" id="A0A485KZ93"/>
<dbReference type="EMBL" id="VJMH01005462">
    <property type="protein sequence ID" value="KAF0695645.1"/>
    <property type="molecule type" value="Genomic_DNA"/>
</dbReference>
<gene>
    <name evidence="2" type="primary">Aste57867_13539</name>
    <name evidence="1" type="ORF">As57867_013489</name>
    <name evidence="2" type="ORF">ASTE57867_13539</name>
</gene>
<reference evidence="2 3" key="1">
    <citation type="submission" date="2019-03" db="EMBL/GenBank/DDBJ databases">
        <authorList>
            <person name="Gaulin E."/>
            <person name="Dumas B."/>
        </authorList>
    </citation>
    <scope>NUCLEOTIDE SEQUENCE [LARGE SCALE GENOMIC DNA]</scope>
    <source>
        <strain evidence="2">CBS 568.67</strain>
    </source>
</reference>
<accession>A0A485KZ93</accession>
<keyword evidence="3" id="KW-1185">Reference proteome</keyword>
<reference evidence="1" key="2">
    <citation type="submission" date="2019-06" db="EMBL/GenBank/DDBJ databases">
        <title>Genomics analysis of Aphanomyces spp. identifies a new class of oomycete effector associated with host adaptation.</title>
        <authorList>
            <person name="Gaulin E."/>
        </authorList>
    </citation>
    <scope>NUCLEOTIDE SEQUENCE</scope>
    <source>
        <strain evidence="1">CBS 578.67</strain>
    </source>
</reference>
<dbReference type="Proteomes" id="UP000332933">
    <property type="component" value="Unassembled WGS sequence"/>
</dbReference>